<proteinExistence type="predicted"/>
<reference evidence="1" key="1">
    <citation type="journal article" date="2023" name="Mol. Phylogenet. Evol.">
        <title>Genome-scale phylogeny and comparative genomics of the fungal order Sordariales.</title>
        <authorList>
            <person name="Hensen N."/>
            <person name="Bonometti L."/>
            <person name="Westerberg I."/>
            <person name="Brannstrom I.O."/>
            <person name="Guillou S."/>
            <person name="Cros-Aarteil S."/>
            <person name="Calhoun S."/>
            <person name="Haridas S."/>
            <person name="Kuo A."/>
            <person name="Mondo S."/>
            <person name="Pangilinan J."/>
            <person name="Riley R."/>
            <person name="LaButti K."/>
            <person name="Andreopoulos B."/>
            <person name="Lipzen A."/>
            <person name="Chen C."/>
            <person name="Yan M."/>
            <person name="Daum C."/>
            <person name="Ng V."/>
            <person name="Clum A."/>
            <person name="Steindorff A."/>
            <person name="Ohm R.A."/>
            <person name="Martin F."/>
            <person name="Silar P."/>
            <person name="Natvig D.O."/>
            <person name="Lalanne C."/>
            <person name="Gautier V."/>
            <person name="Ament-Velasquez S.L."/>
            <person name="Kruys A."/>
            <person name="Hutchinson M.I."/>
            <person name="Powell A.J."/>
            <person name="Barry K."/>
            <person name="Miller A.N."/>
            <person name="Grigoriev I.V."/>
            <person name="Debuchy R."/>
            <person name="Gladieux P."/>
            <person name="Hiltunen Thoren M."/>
            <person name="Johannesson H."/>
        </authorList>
    </citation>
    <scope>NUCLEOTIDE SEQUENCE</scope>
    <source>
        <strain evidence="1">CBS 560.94</strain>
    </source>
</reference>
<dbReference type="GeneID" id="87862164"/>
<comment type="caution">
    <text evidence="1">The sequence shown here is derived from an EMBL/GenBank/DDBJ whole genome shotgun (WGS) entry which is preliminary data.</text>
</comment>
<dbReference type="RefSeq" id="XP_062678205.1">
    <property type="nucleotide sequence ID" value="XM_062825010.1"/>
</dbReference>
<keyword evidence="2" id="KW-1185">Reference proteome</keyword>
<gene>
    <name evidence="1" type="ORF">B0H65DRAFT_432533</name>
</gene>
<protein>
    <submittedName>
        <fullName evidence="1">Uncharacterized protein</fullName>
    </submittedName>
</protein>
<evidence type="ECO:0000313" key="1">
    <source>
        <dbReference type="EMBL" id="KAK3338845.1"/>
    </source>
</evidence>
<sequence>MAAWEYKCWGFDSLKLLPVHDPSPCLLHDLPRTQPSHYRQLTRNHHITRASIGSQLTNTSQTSPATCKKPSLKMFFIAAIRNWRVDPRRVKDEAIRMLRILTGSI</sequence>
<dbReference type="Proteomes" id="UP001278500">
    <property type="component" value="Unassembled WGS sequence"/>
</dbReference>
<accession>A0AAE0J8B4</accession>
<reference evidence="1" key="2">
    <citation type="submission" date="2023-06" db="EMBL/GenBank/DDBJ databases">
        <authorList>
            <consortium name="Lawrence Berkeley National Laboratory"/>
            <person name="Haridas S."/>
            <person name="Hensen N."/>
            <person name="Bonometti L."/>
            <person name="Westerberg I."/>
            <person name="Brannstrom I.O."/>
            <person name="Guillou S."/>
            <person name="Cros-Aarteil S."/>
            <person name="Calhoun S."/>
            <person name="Kuo A."/>
            <person name="Mondo S."/>
            <person name="Pangilinan J."/>
            <person name="Riley R."/>
            <person name="Labutti K."/>
            <person name="Andreopoulos B."/>
            <person name="Lipzen A."/>
            <person name="Chen C."/>
            <person name="Yanf M."/>
            <person name="Daum C."/>
            <person name="Ng V."/>
            <person name="Clum A."/>
            <person name="Steindorff A."/>
            <person name="Ohm R."/>
            <person name="Martin F."/>
            <person name="Silar P."/>
            <person name="Natvig D."/>
            <person name="Lalanne C."/>
            <person name="Gautier V."/>
            <person name="Ament-Velasquez S.L."/>
            <person name="Kruys A."/>
            <person name="Hutchinson M.I."/>
            <person name="Powell A.J."/>
            <person name="Barry K."/>
            <person name="Miller A.N."/>
            <person name="Grigoriev I.V."/>
            <person name="Debuchy R."/>
            <person name="Gladieux P."/>
            <person name="Thoren M.H."/>
            <person name="Johannesson H."/>
        </authorList>
    </citation>
    <scope>NUCLEOTIDE SEQUENCE</scope>
    <source>
        <strain evidence="1">CBS 560.94</strain>
    </source>
</reference>
<evidence type="ECO:0000313" key="2">
    <source>
        <dbReference type="Proteomes" id="UP001278500"/>
    </source>
</evidence>
<name>A0AAE0J8B4_9PEZI</name>
<organism evidence="1 2">
    <name type="scientific">Neurospora tetraspora</name>
    <dbReference type="NCBI Taxonomy" id="94610"/>
    <lineage>
        <taxon>Eukaryota</taxon>
        <taxon>Fungi</taxon>
        <taxon>Dikarya</taxon>
        <taxon>Ascomycota</taxon>
        <taxon>Pezizomycotina</taxon>
        <taxon>Sordariomycetes</taxon>
        <taxon>Sordariomycetidae</taxon>
        <taxon>Sordariales</taxon>
        <taxon>Sordariaceae</taxon>
        <taxon>Neurospora</taxon>
    </lineage>
</organism>
<dbReference type="EMBL" id="JAUEPP010000007">
    <property type="protein sequence ID" value="KAK3338845.1"/>
    <property type="molecule type" value="Genomic_DNA"/>
</dbReference>
<dbReference type="AlphaFoldDB" id="A0AAE0J8B4"/>